<feature type="binding site" evidence="16">
    <location>
        <begin position="96"/>
        <end position="109"/>
    </location>
    <ligand>
        <name>NAD(+)</name>
        <dbReference type="ChEBI" id="CHEBI:57540"/>
    </ligand>
</feature>
<feature type="binding site" evidence="16">
    <location>
        <position position="117"/>
    </location>
    <ligand>
        <name>substrate</name>
    </ligand>
</feature>
<feature type="site" description="Important for catalysis" evidence="16">
    <location>
        <position position="162"/>
    </location>
</feature>
<dbReference type="InterPro" id="IPR004429">
    <property type="entry name" value="Isopropylmalate_DH"/>
</dbReference>
<feature type="site" description="Important for catalysis" evidence="16">
    <location>
        <position position="212"/>
    </location>
</feature>
<evidence type="ECO:0000313" key="19">
    <source>
        <dbReference type="EMBL" id="TEB13191.1"/>
    </source>
</evidence>
<feature type="binding site" evidence="16">
    <location>
        <position position="268"/>
    </location>
    <ligand>
        <name>Mg(2+)</name>
        <dbReference type="ChEBI" id="CHEBI:18420"/>
    </ligand>
</feature>
<evidence type="ECO:0000256" key="16">
    <source>
        <dbReference type="HAMAP-Rule" id="MF_01033"/>
    </source>
</evidence>
<evidence type="ECO:0000256" key="6">
    <source>
        <dbReference type="ARBA" id="ARBA00011738"/>
    </source>
</evidence>
<comment type="cofactor">
    <cofactor evidence="2">
        <name>Mn(2+)</name>
        <dbReference type="ChEBI" id="CHEBI:29035"/>
    </cofactor>
</comment>
<feature type="binding site" evidence="16">
    <location>
        <position position="244"/>
    </location>
    <ligand>
        <name>Mg(2+)</name>
        <dbReference type="ChEBI" id="CHEBI:18420"/>
    </ligand>
</feature>
<dbReference type="UniPathway" id="UPA00048">
    <property type="reaction ID" value="UER00072"/>
</dbReference>
<dbReference type="InterPro" id="IPR019818">
    <property type="entry name" value="IsoCit/isopropylmalate_DH_CS"/>
</dbReference>
<dbReference type="SUPFAM" id="SSF53659">
    <property type="entry name" value="Isocitrate/Isopropylmalate dehydrogenase-like"/>
    <property type="match status" value="1"/>
</dbReference>
<comment type="cofactor">
    <cofactor evidence="16 17">
        <name>Mg(2+)</name>
        <dbReference type="ChEBI" id="CHEBI:18420"/>
    </cofactor>
    <cofactor evidence="16 17">
        <name>Mn(2+)</name>
        <dbReference type="ChEBI" id="CHEBI:29035"/>
    </cofactor>
    <text evidence="16 17">Binds 1 Mg(2+) or Mn(2+) ion per subunit.</text>
</comment>
<dbReference type="FunFam" id="3.40.718.10:FF:000028">
    <property type="entry name" value="3-isopropylmalate dehydrogenase"/>
    <property type="match status" value="1"/>
</dbReference>
<dbReference type="NCBIfam" id="TIGR00169">
    <property type="entry name" value="leuB"/>
    <property type="match status" value="1"/>
</dbReference>
<dbReference type="GO" id="GO:0005829">
    <property type="term" value="C:cytosol"/>
    <property type="evidence" value="ECO:0007669"/>
    <property type="project" value="TreeGrafter"/>
</dbReference>
<dbReference type="PROSITE" id="PS00470">
    <property type="entry name" value="IDH_IMDH"/>
    <property type="match status" value="1"/>
</dbReference>
<evidence type="ECO:0000256" key="7">
    <source>
        <dbReference type="ARBA" id="ARBA00022430"/>
    </source>
</evidence>
<dbReference type="GO" id="GO:0051287">
    <property type="term" value="F:NAD binding"/>
    <property type="evidence" value="ECO:0007669"/>
    <property type="project" value="InterPro"/>
</dbReference>
<keyword evidence="14 16" id="KW-0100">Branched-chain amino acid biosynthesis</keyword>
<comment type="pathway">
    <text evidence="4 16 17">Amino-acid biosynthesis; L-leucine biosynthesis; L-leucine from 3-methyl-2-oxobutanoate: step 3/4.</text>
</comment>
<comment type="similarity">
    <text evidence="5 16">Belongs to the isocitrate and isopropylmalate dehydrogenases family. LeuB type 1 subfamily.</text>
</comment>
<reference evidence="19 20" key="1">
    <citation type="journal article" date="2018" name="Environ. Microbiol.">
        <title>Novel energy conservation strategies and behaviour of Pelotomaculum schinkii driving syntrophic propionate catabolism.</title>
        <authorList>
            <person name="Hidalgo-Ahumada C.A.P."/>
            <person name="Nobu M.K."/>
            <person name="Narihiro T."/>
            <person name="Tamaki H."/>
            <person name="Liu W.T."/>
            <person name="Kamagata Y."/>
            <person name="Stams A.J.M."/>
            <person name="Imachi H."/>
            <person name="Sousa D.Z."/>
        </authorList>
    </citation>
    <scope>NUCLEOTIDE SEQUENCE [LARGE SCALE GENOMIC DNA]</scope>
    <source>
        <strain evidence="19 20">MGP</strain>
    </source>
</reference>
<sequence>MQDIPTSHVSRPTTKYKEGLEMYKIAVLPGDGIGPEISAQAVRVLEAVARRFNRDFYFTSGLVGGAAYDETGSPLPEKTLALCRDSDAILFGAVGGPRWDHLPVNLRPEVGGILALRKELGLYANLRPVRVFPALAGASTLKPEVVSGVDLVIVRELTGGLYFGKKYREPLPDGGTRVVDTLEYTTSEIERIARVAFNLARQRRGKLTSVDKANVLESSRYWREVVTGVSRDYPDVSLEHMYVDNCAMQLVKNPKQFDVMVMENMFGDILSDQSSVLSGSLGMLASASLGGNTGLYEPIHGSAPDITGTRQANPIASILSGAMLLRFSLQLSEEADCIEKAVAETLNQGYRTADIAQPGMPLVNTTQMADQIIAQIEMRSAHFHIS</sequence>
<protein>
    <recommendedName>
        <fullName evidence="16">3-isopropylmalate dehydrogenase</fullName>
        <ecNumber evidence="16">1.1.1.85</ecNumber>
    </recommendedName>
    <alternativeName>
        <fullName evidence="16">3-IPM-DH</fullName>
    </alternativeName>
    <alternativeName>
        <fullName evidence="16">Beta-IPM dehydrogenase</fullName>
        <shortName evidence="16">IMDH</shortName>
    </alternativeName>
</protein>
<keyword evidence="8 16" id="KW-0963">Cytoplasm</keyword>
<gene>
    <name evidence="16 19" type="primary">leuB</name>
    <name evidence="19" type="ORF">Pmgp_00487</name>
</gene>
<feature type="binding site" evidence="16">
    <location>
        <position position="155"/>
    </location>
    <ligand>
        <name>substrate</name>
    </ligand>
</feature>
<proteinExistence type="inferred from homology"/>
<evidence type="ECO:0000256" key="14">
    <source>
        <dbReference type="ARBA" id="ARBA00023304"/>
    </source>
</evidence>
<evidence type="ECO:0000256" key="2">
    <source>
        <dbReference type="ARBA" id="ARBA00001936"/>
    </source>
</evidence>
<accession>A0A4Y7RWA6</accession>
<keyword evidence="9 16" id="KW-0028">Amino-acid biosynthesis</keyword>
<comment type="caution">
    <text evidence="19">The sequence shown here is derived from an EMBL/GenBank/DDBJ whole genome shotgun (WGS) entry which is preliminary data.</text>
</comment>
<evidence type="ECO:0000256" key="3">
    <source>
        <dbReference type="ARBA" id="ARBA00004496"/>
    </source>
</evidence>
<feature type="binding site" evidence="16">
    <location>
        <position position="272"/>
    </location>
    <ligand>
        <name>Mg(2+)</name>
        <dbReference type="ChEBI" id="CHEBI:18420"/>
    </ligand>
</feature>
<evidence type="ECO:0000256" key="5">
    <source>
        <dbReference type="ARBA" id="ARBA00008319"/>
    </source>
</evidence>
<name>A0A4Y7RWA6_9FIRM</name>
<organism evidence="19 20">
    <name type="scientific">Pelotomaculum propionicicum</name>
    <dbReference type="NCBI Taxonomy" id="258475"/>
    <lineage>
        <taxon>Bacteria</taxon>
        <taxon>Bacillati</taxon>
        <taxon>Bacillota</taxon>
        <taxon>Clostridia</taxon>
        <taxon>Eubacteriales</taxon>
        <taxon>Desulfotomaculaceae</taxon>
        <taxon>Pelotomaculum</taxon>
    </lineage>
</organism>
<dbReference type="AlphaFoldDB" id="A0A4Y7RWA6"/>
<evidence type="ECO:0000256" key="15">
    <source>
        <dbReference type="ARBA" id="ARBA00023577"/>
    </source>
</evidence>
<evidence type="ECO:0000256" key="1">
    <source>
        <dbReference type="ARBA" id="ARBA00000624"/>
    </source>
</evidence>
<dbReference type="GO" id="GO:0000287">
    <property type="term" value="F:magnesium ion binding"/>
    <property type="evidence" value="ECO:0007669"/>
    <property type="project" value="InterPro"/>
</dbReference>
<keyword evidence="7 16" id="KW-0432">Leucine biosynthesis</keyword>
<feature type="binding site" evidence="16">
    <location>
        <position position="244"/>
    </location>
    <ligand>
        <name>substrate</name>
    </ligand>
</feature>
<dbReference type="EMBL" id="QFFZ01000003">
    <property type="protein sequence ID" value="TEB13191.1"/>
    <property type="molecule type" value="Genomic_DNA"/>
</dbReference>
<dbReference type="EC" id="1.1.1.85" evidence="16"/>
<dbReference type="GO" id="GO:0003862">
    <property type="term" value="F:3-isopropylmalate dehydrogenase activity"/>
    <property type="evidence" value="ECO:0007669"/>
    <property type="project" value="UniProtKB-UniRule"/>
</dbReference>
<keyword evidence="11 16" id="KW-0460">Magnesium</keyword>
<dbReference type="PANTHER" id="PTHR42979">
    <property type="entry name" value="3-ISOPROPYLMALATE DEHYDROGENASE"/>
    <property type="match status" value="1"/>
</dbReference>
<comment type="catalytic activity">
    <reaction evidence="1 16 17">
        <text>(2R,3S)-3-isopropylmalate + NAD(+) = 4-methyl-2-oxopentanoate + CO2 + NADH</text>
        <dbReference type="Rhea" id="RHEA:32271"/>
        <dbReference type="ChEBI" id="CHEBI:16526"/>
        <dbReference type="ChEBI" id="CHEBI:17865"/>
        <dbReference type="ChEBI" id="CHEBI:35121"/>
        <dbReference type="ChEBI" id="CHEBI:57540"/>
        <dbReference type="ChEBI" id="CHEBI:57945"/>
        <dbReference type="EC" id="1.1.1.85"/>
    </reaction>
</comment>
<evidence type="ECO:0000313" key="20">
    <source>
        <dbReference type="Proteomes" id="UP000297597"/>
    </source>
</evidence>
<comment type="function">
    <text evidence="15 16 17">Catalyzes the oxidation of 3-carboxy-2-hydroxy-4-methylpentanoate (3-isopropylmalate) to 3-carboxy-4-methyl-2-oxopentanoate. The product decarboxylates to 4-methyl-2 oxopentanoate.</text>
</comment>
<dbReference type="Proteomes" id="UP000297597">
    <property type="component" value="Unassembled WGS sequence"/>
</dbReference>
<evidence type="ECO:0000256" key="17">
    <source>
        <dbReference type="RuleBase" id="RU004445"/>
    </source>
</evidence>
<evidence type="ECO:0000256" key="9">
    <source>
        <dbReference type="ARBA" id="ARBA00022605"/>
    </source>
</evidence>
<dbReference type="GO" id="GO:0009098">
    <property type="term" value="P:L-leucine biosynthetic process"/>
    <property type="evidence" value="ECO:0007669"/>
    <property type="project" value="UniProtKB-UniRule"/>
</dbReference>
<dbReference type="Pfam" id="PF00180">
    <property type="entry name" value="Iso_dh"/>
    <property type="match status" value="1"/>
</dbReference>
<keyword evidence="10 16" id="KW-0479">Metal-binding</keyword>
<dbReference type="HAMAP" id="MF_01033">
    <property type="entry name" value="LeuB_type1"/>
    <property type="match status" value="1"/>
</dbReference>
<evidence type="ECO:0000256" key="11">
    <source>
        <dbReference type="ARBA" id="ARBA00022842"/>
    </source>
</evidence>
<comment type="subcellular location">
    <subcellularLocation>
        <location evidence="3 16">Cytoplasm</location>
    </subcellularLocation>
</comment>
<evidence type="ECO:0000256" key="13">
    <source>
        <dbReference type="ARBA" id="ARBA00023027"/>
    </source>
</evidence>
<keyword evidence="12 16" id="KW-0560">Oxidoreductase</keyword>
<comment type="subunit">
    <text evidence="6 16 17">Homodimer.</text>
</comment>
<evidence type="ECO:0000256" key="8">
    <source>
        <dbReference type="ARBA" id="ARBA00022490"/>
    </source>
</evidence>
<dbReference type="InterPro" id="IPR024084">
    <property type="entry name" value="IsoPropMal-DH-like_dom"/>
</dbReference>
<keyword evidence="16" id="KW-0464">Manganese</keyword>
<dbReference type="SMART" id="SM01329">
    <property type="entry name" value="Iso_dh"/>
    <property type="match status" value="1"/>
</dbReference>
<feature type="binding site" evidence="16">
    <location>
        <begin position="301"/>
        <end position="313"/>
    </location>
    <ligand>
        <name>NAD(+)</name>
        <dbReference type="ChEBI" id="CHEBI:57540"/>
    </ligand>
</feature>
<evidence type="ECO:0000259" key="18">
    <source>
        <dbReference type="SMART" id="SM01329"/>
    </source>
</evidence>
<evidence type="ECO:0000256" key="4">
    <source>
        <dbReference type="ARBA" id="ARBA00004762"/>
    </source>
</evidence>
<evidence type="ECO:0000256" key="10">
    <source>
        <dbReference type="ARBA" id="ARBA00022723"/>
    </source>
</evidence>
<feature type="domain" description="Isopropylmalate dehydrogenase-like" evidence="18">
    <location>
        <begin position="24"/>
        <end position="372"/>
    </location>
</feature>
<dbReference type="Gene3D" id="3.40.718.10">
    <property type="entry name" value="Isopropylmalate Dehydrogenase"/>
    <property type="match status" value="1"/>
</dbReference>
<evidence type="ECO:0000256" key="12">
    <source>
        <dbReference type="ARBA" id="ARBA00023002"/>
    </source>
</evidence>
<dbReference type="PANTHER" id="PTHR42979:SF1">
    <property type="entry name" value="3-ISOPROPYLMALATE DEHYDROGENASE"/>
    <property type="match status" value="1"/>
</dbReference>
<feature type="binding site" evidence="16">
    <location>
        <position position="127"/>
    </location>
    <ligand>
        <name>substrate</name>
    </ligand>
</feature>
<keyword evidence="20" id="KW-1185">Reference proteome</keyword>
<keyword evidence="13 16" id="KW-0520">NAD</keyword>